<dbReference type="GO" id="GO:0008757">
    <property type="term" value="F:S-adenosylmethionine-dependent methyltransferase activity"/>
    <property type="evidence" value="ECO:0007669"/>
    <property type="project" value="InterPro"/>
</dbReference>
<dbReference type="EMBL" id="CP014352">
    <property type="protein sequence ID" value="AMS07076.1"/>
    <property type="molecule type" value="Genomic_DNA"/>
</dbReference>
<dbReference type="RefSeq" id="WP_062820695.1">
    <property type="nucleotide sequence ID" value="NZ_CP014352.1"/>
</dbReference>
<dbReference type="Proteomes" id="UP000178666">
    <property type="component" value="Chromosome"/>
</dbReference>
<gene>
    <name evidence="6" type="ORF">A8L58_08565</name>
    <name evidence="5" type="ORF">AXH35_07100</name>
</gene>
<evidence type="ECO:0000313" key="6">
    <source>
        <dbReference type="EMBL" id="AOZ48271.1"/>
    </source>
</evidence>
<dbReference type="PANTHER" id="PTHR44942:SF4">
    <property type="entry name" value="METHYLTRANSFERASE TYPE 11 DOMAIN-CONTAINING PROTEIN"/>
    <property type="match status" value="1"/>
</dbReference>
<accession>A0AAC9FCM6</accession>
<reference evidence="5 7" key="2">
    <citation type="submission" date="2016-02" db="EMBL/GenBank/DDBJ databases">
        <title>Complete Genome Sequence of Propionibacterium acidipropionici ATCC 55737.</title>
        <authorList>
            <person name="Luna Flores C.H."/>
            <person name="Nielsen L.K."/>
            <person name="Marcellin E."/>
        </authorList>
    </citation>
    <scope>NUCLEOTIDE SEQUENCE [LARGE SCALE GENOMIC DNA]</scope>
    <source>
        <strain evidence="5 7">ATCC 55737</strain>
    </source>
</reference>
<dbReference type="Pfam" id="PF08241">
    <property type="entry name" value="Methyltransf_11"/>
    <property type="match status" value="1"/>
</dbReference>
<reference evidence="6 8" key="1">
    <citation type="journal article" date="2016" name="Plant Dis.">
        <title>Improved production of propionic acid using genome shuffling.</title>
        <authorList>
            <person name="Luna-Flores C.H."/>
            <person name="Palfreyman R.W."/>
            <person name="Kromer J.O."/>
            <person name="Nielsen L.K."/>
            <person name="Marcellin E."/>
        </authorList>
    </citation>
    <scope>NUCLEOTIDE SEQUENCE [LARGE SCALE GENOMIC DNA]</scope>
    <source>
        <strain evidence="6 8">F3E8</strain>
    </source>
</reference>
<dbReference type="InterPro" id="IPR029063">
    <property type="entry name" value="SAM-dependent_MTases_sf"/>
</dbReference>
<dbReference type="InterPro" id="IPR051052">
    <property type="entry name" value="Diverse_substrate_MTase"/>
</dbReference>
<evidence type="ECO:0000313" key="8">
    <source>
        <dbReference type="Proteomes" id="UP000178666"/>
    </source>
</evidence>
<dbReference type="SUPFAM" id="SSF53335">
    <property type="entry name" value="S-adenosyl-L-methionine-dependent methyltransferases"/>
    <property type="match status" value="1"/>
</dbReference>
<dbReference type="Gene3D" id="3.40.50.150">
    <property type="entry name" value="Vaccinia Virus protein VP39"/>
    <property type="match status" value="1"/>
</dbReference>
<comment type="similarity">
    <text evidence="1">Belongs to the methyltransferase superfamily.</text>
</comment>
<evidence type="ECO:0000256" key="2">
    <source>
        <dbReference type="ARBA" id="ARBA00022603"/>
    </source>
</evidence>
<keyword evidence="3" id="KW-0808">Transferase</keyword>
<keyword evidence="2 5" id="KW-0489">Methyltransferase</keyword>
<dbReference type="CDD" id="cd02440">
    <property type="entry name" value="AdoMet_MTases"/>
    <property type="match status" value="1"/>
</dbReference>
<evidence type="ECO:0000259" key="4">
    <source>
        <dbReference type="Pfam" id="PF08241"/>
    </source>
</evidence>
<feature type="domain" description="Methyltransferase type 11" evidence="4">
    <location>
        <begin position="53"/>
        <end position="141"/>
    </location>
</feature>
<dbReference type="AlphaFoldDB" id="A0AAC9FCM6"/>
<keyword evidence="8" id="KW-1185">Reference proteome</keyword>
<evidence type="ECO:0000313" key="5">
    <source>
        <dbReference type="EMBL" id="AMS07076.1"/>
    </source>
</evidence>
<evidence type="ECO:0000313" key="7">
    <source>
        <dbReference type="Proteomes" id="UP000075221"/>
    </source>
</evidence>
<evidence type="ECO:0000256" key="3">
    <source>
        <dbReference type="ARBA" id="ARBA00022679"/>
    </source>
</evidence>
<name>A0AAC9FCM6_9ACTN</name>
<sequence>MVTQSSRDDASYRHREIAGSFGADAAKYDRLRPRYPEPLVDAVAERLPGRSLLDVGIGTGISSQPFFERGFTVLGVEPDERMASLARSKGLAVETGRFEDWDPAGRVFDGVIAGQSWHWIDPDAGARRAAETLRPGGVLAIFWNFGAPPRQLAARFAEVFDSLDTGLPFNPWSASARPDRFENPYGSIIDRAAAGLAATGAFGEADRHSWTSASTVARDEWLESTSTSGGINRLPKDTLDALLDGLGEVIDDAGGSLEVTSGTVAAITTRV</sequence>
<organism evidence="5 7">
    <name type="scientific">Acidipropionibacterium acidipropionici</name>
    <dbReference type="NCBI Taxonomy" id="1748"/>
    <lineage>
        <taxon>Bacteria</taxon>
        <taxon>Bacillati</taxon>
        <taxon>Actinomycetota</taxon>
        <taxon>Actinomycetes</taxon>
        <taxon>Propionibacteriales</taxon>
        <taxon>Propionibacteriaceae</taxon>
        <taxon>Acidipropionibacterium</taxon>
    </lineage>
</organism>
<dbReference type="GO" id="GO:0032259">
    <property type="term" value="P:methylation"/>
    <property type="evidence" value="ECO:0007669"/>
    <property type="project" value="UniProtKB-KW"/>
</dbReference>
<dbReference type="PANTHER" id="PTHR44942">
    <property type="entry name" value="METHYLTRANSF_11 DOMAIN-CONTAINING PROTEIN"/>
    <property type="match status" value="1"/>
</dbReference>
<dbReference type="Proteomes" id="UP000075221">
    <property type="component" value="Chromosome"/>
</dbReference>
<dbReference type="InterPro" id="IPR013216">
    <property type="entry name" value="Methyltransf_11"/>
</dbReference>
<protein>
    <submittedName>
        <fullName evidence="5">Methyltransferase type 11</fullName>
    </submittedName>
</protein>
<proteinExistence type="inferred from homology"/>
<evidence type="ECO:0000256" key="1">
    <source>
        <dbReference type="ARBA" id="ARBA00008361"/>
    </source>
</evidence>
<dbReference type="EMBL" id="CP015970">
    <property type="protein sequence ID" value="AOZ48271.1"/>
    <property type="molecule type" value="Genomic_DNA"/>
</dbReference>